<evidence type="ECO:0000313" key="2">
    <source>
        <dbReference type="EMBL" id="KAG5501919.1"/>
    </source>
</evidence>
<dbReference type="Proteomes" id="UP000674318">
    <property type="component" value="Unassembled WGS sequence"/>
</dbReference>
<dbReference type="GeneID" id="94290259"/>
<reference evidence="2 3" key="1">
    <citation type="submission" date="2021-02" db="EMBL/GenBank/DDBJ databases">
        <title>Porcisia hertigi Genome sequencing and assembly.</title>
        <authorList>
            <person name="Almutairi H."/>
            <person name="Gatherer D."/>
        </authorList>
    </citation>
    <scope>NUCLEOTIDE SEQUENCE [LARGE SCALE GENOMIC DNA]</scope>
    <source>
        <strain evidence="2 3">C119</strain>
    </source>
</reference>
<feature type="region of interest" description="Disordered" evidence="1">
    <location>
        <begin position="1"/>
        <end position="21"/>
    </location>
</feature>
<feature type="compositionally biased region" description="Polar residues" evidence="1">
    <location>
        <begin position="1"/>
        <end position="11"/>
    </location>
</feature>
<name>A0A836L821_9TRYP</name>
<feature type="region of interest" description="Disordered" evidence="1">
    <location>
        <begin position="35"/>
        <end position="159"/>
    </location>
</feature>
<protein>
    <submittedName>
        <fullName evidence="2">Uncharacterized protein</fullName>
    </submittedName>
</protein>
<sequence>MGSCNSKTTPHSGGVIDPVDAPVSTTRFLCCSTASDAAGKRSKRAQFTGLDQSTQHTRHEAGRKNALSPPHSTERAQQSDGKLHGKAAVQRADLRPPRRNPSGTSARSVHTEPHQPLRRPTGDHQGIPLDRGKGPKPGTRTQRRRQCWTDSPYTGQGSSYPGYASAGYFPPAFVEAGGCSHGGGGDPPLL</sequence>
<gene>
    <name evidence="2" type="ORF">JKF63_04189</name>
</gene>
<proteinExistence type="predicted"/>
<dbReference type="AlphaFoldDB" id="A0A836L821"/>
<evidence type="ECO:0000256" key="1">
    <source>
        <dbReference type="SAM" id="MobiDB-lite"/>
    </source>
</evidence>
<dbReference type="RefSeq" id="XP_067756366.1">
    <property type="nucleotide sequence ID" value="XM_067900182.1"/>
</dbReference>
<keyword evidence="3" id="KW-1185">Reference proteome</keyword>
<comment type="caution">
    <text evidence="2">The sequence shown here is derived from an EMBL/GenBank/DDBJ whole genome shotgun (WGS) entry which is preliminary data.</text>
</comment>
<dbReference type="EMBL" id="JAFJZO010000026">
    <property type="protein sequence ID" value="KAG5501919.1"/>
    <property type="molecule type" value="Genomic_DNA"/>
</dbReference>
<feature type="compositionally biased region" description="Polar residues" evidence="1">
    <location>
        <begin position="148"/>
        <end position="159"/>
    </location>
</feature>
<evidence type="ECO:0000313" key="3">
    <source>
        <dbReference type="Proteomes" id="UP000674318"/>
    </source>
</evidence>
<organism evidence="2 3">
    <name type="scientific">Porcisia hertigi</name>
    <dbReference type="NCBI Taxonomy" id="2761500"/>
    <lineage>
        <taxon>Eukaryota</taxon>
        <taxon>Discoba</taxon>
        <taxon>Euglenozoa</taxon>
        <taxon>Kinetoplastea</taxon>
        <taxon>Metakinetoplastina</taxon>
        <taxon>Trypanosomatida</taxon>
        <taxon>Trypanosomatidae</taxon>
        <taxon>Leishmaniinae</taxon>
        <taxon>Porcisia</taxon>
    </lineage>
</organism>
<dbReference type="KEGG" id="phet:94290259"/>
<accession>A0A836L821</accession>